<proteinExistence type="predicted"/>
<dbReference type="AlphaFoldDB" id="A0A0E3V726"/>
<dbReference type="PATRIC" id="fig|1379870.5.peg.2595"/>
<dbReference type="KEGG" id="srd:SD10_11945"/>
<accession>A0A0E3V726</accession>
<keyword evidence="2" id="KW-0560">Oxidoreductase</keyword>
<dbReference type="OrthoDB" id="319724at2"/>
<dbReference type="PANTHER" id="PTHR47706:SF1">
    <property type="entry name" value="CIPA-LIKE, PUTATIVE (AFU_ORTHOLOGUE AFUA_1G12460)-RELATED"/>
    <property type="match status" value="1"/>
</dbReference>
<evidence type="ECO:0000256" key="1">
    <source>
        <dbReference type="ARBA" id="ARBA00022857"/>
    </source>
</evidence>
<name>A0A0E3V726_9BACT</name>
<organism evidence="4 5">
    <name type="scientific">Spirosoma radiotolerans</name>
    <dbReference type="NCBI Taxonomy" id="1379870"/>
    <lineage>
        <taxon>Bacteria</taxon>
        <taxon>Pseudomonadati</taxon>
        <taxon>Bacteroidota</taxon>
        <taxon>Cytophagia</taxon>
        <taxon>Cytophagales</taxon>
        <taxon>Cytophagaceae</taxon>
        <taxon>Spirosoma</taxon>
    </lineage>
</organism>
<dbReference type="Gene3D" id="3.90.25.10">
    <property type="entry name" value="UDP-galactose 4-epimerase, domain 1"/>
    <property type="match status" value="1"/>
</dbReference>
<evidence type="ECO:0000256" key="2">
    <source>
        <dbReference type="ARBA" id="ARBA00023002"/>
    </source>
</evidence>
<reference evidence="4 5" key="1">
    <citation type="journal article" date="2014" name="Curr. Microbiol.">
        <title>Spirosoma radiotolerans sp. nov., a gamma-radiation-resistant bacterium isolated from gamma ray-irradiated soil.</title>
        <authorList>
            <person name="Lee J.J."/>
            <person name="Srinivasan S."/>
            <person name="Lim S."/>
            <person name="Joe M."/>
            <person name="Im S."/>
            <person name="Bae S.I."/>
            <person name="Park K.R."/>
            <person name="Han J.H."/>
            <person name="Park S.H."/>
            <person name="Joo B.M."/>
            <person name="Park S.J."/>
            <person name="Kim M.K."/>
        </authorList>
    </citation>
    <scope>NUCLEOTIDE SEQUENCE [LARGE SCALE GENOMIC DNA]</scope>
    <source>
        <strain evidence="4 5">DG5A</strain>
    </source>
</reference>
<dbReference type="GO" id="GO:0016491">
    <property type="term" value="F:oxidoreductase activity"/>
    <property type="evidence" value="ECO:0007669"/>
    <property type="project" value="UniProtKB-KW"/>
</dbReference>
<feature type="domain" description="NmrA-like" evidence="3">
    <location>
        <begin position="2"/>
        <end position="228"/>
    </location>
</feature>
<dbReference type="Proteomes" id="UP000033054">
    <property type="component" value="Chromosome"/>
</dbReference>
<gene>
    <name evidence="4" type="ORF">SD10_11945</name>
</gene>
<dbReference type="PANTHER" id="PTHR47706">
    <property type="entry name" value="NMRA-LIKE FAMILY PROTEIN"/>
    <property type="match status" value="1"/>
</dbReference>
<dbReference type="InterPro" id="IPR045312">
    <property type="entry name" value="PCBER-like"/>
</dbReference>
<keyword evidence="1" id="KW-0521">NADP</keyword>
<dbReference type="InterPro" id="IPR008030">
    <property type="entry name" value="NmrA-like"/>
</dbReference>
<evidence type="ECO:0000259" key="3">
    <source>
        <dbReference type="Pfam" id="PF05368"/>
    </source>
</evidence>
<dbReference type="InterPro" id="IPR051609">
    <property type="entry name" value="NmrA/Isoflavone_reductase-like"/>
</dbReference>
<dbReference type="STRING" id="1379870.SD10_11945"/>
<dbReference type="CDD" id="cd05259">
    <property type="entry name" value="PCBER_SDR_a"/>
    <property type="match status" value="1"/>
</dbReference>
<protein>
    <submittedName>
        <fullName evidence="4">NmrA family protein</fullName>
    </submittedName>
</protein>
<dbReference type="Pfam" id="PF05368">
    <property type="entry name" value="NmrA"/>
    <property type="match status" value="1"/>
</dbReference>
<dbReference type="SUPFAM" id="SSF51735">
    <property type="entry name" value="NAD(P)-binding Rossmann-fold domains"/>
    <property type="match status" value="1"/>
</dbReference>
<dbReference type="Gene3D" id="3.40.50.720">
    <property type="entry name" value="NAD(P)-binding Rossmann-like Domain"/>
    <property type="match status" value="1"/>
</dbReference>
<dbReference type="InterPro" id="IPR036291">
    <property type="entry name" value="NAD(P)-bd_dom_sf"/>
</dbReference>
<keyword evidence="5" id="KW-1185">Reference proteome</keyword>
<evidence type="ECO:0000313" key="5">
    <source>
        <dbReference type="Proteomes" id="UP000033054"/>
    </source>
</evidence>
<dbReference type="EMBL" id="CP010429">
    <property type="protein sequence ID" value="AKD55507.1"/>
    <property type="molecule type" value="Genomic_DNA"/>
</dbReference>
<sequence length="297" mass="32629">MTMTILIAGATGDLGGRIINALLERGANVRALVRPGTDAAKVAKLEQRGVTIVRADLSDVPGLTQACTGVSCVVSALQGLGDVIIDGQSTLLDAALAAGVPRFIPSDFSSDYTQLPVGYNRNFDLRRSFNQHLDTKAGIAATSILNGAFAELLTYSIPFLDFKKKQIGYWESADWRVDFTTMDNTAAYTAAVALDVSSPRILRIASFQISANELAPIAEDVMHQSFEVVRLGSRDELAAYNQRERTAHPEGEQDVYPNWQRSQYIHSMFSVQNNPLDNDRYPDITWTSVRELLATRR</sequence>
<dbReference type="HOGENOM" id="CLU_079104_1_0_10"/>
<evidence type="ECO:0000313" key="4">
    <source>
        <dbReference type="EMBL" id="AKD55507.1"/>
    </source>
</evidence>